<dbReference type="InterPro" id="IPR005959">
    <property type="entry name" value="Fumarylacetoacetase"/>
</dbReference>
<feature type="domain" description="Fumarylacetoacetase N-terminal" evidence="12">
    <location>
        <begin position="18"/>
        <end position="106"/>
    </location>
</feature>
<keyword evidence="5" id="KW-0479">Metal-binding</keyword>
<keyword evidence="14" id="KW-1185">Reference proteome</keyword>
<dbReference type="InterPro" id="IPR036663">
    <property type="entry name" value="Fumarylacetoacetase_C_sf"/>
</dbReference>
<evidence type="ECO:0000256" key="8">
    <source>
        <dbReference type="ARBA" id="ARBA00022842"/>
    </source>
</evidence>
<evidence type="ECO:0000256" key="1">
    <source>
        <dbReference type="ARBA" id="ARBA00001913"/>
    </source>
</evidence>
<evidence type="ECO:0000256" key="4">
    <source>
        <dbReference type="ARBA" id="ARBA00012094"/>
    </source>
</evidence>
<dbReference type="SUPFAM" id="SSF56529">
    <property type="entry name" value="FAH"/>
    <property type="match status" value="1"/>
</dbReference>
<name>A0ABW6SJ54_9ACTN</name>
<dbReference type="PANTHER" id="PTHR43069">
    <property type="entry name" value="FUMARYLACETOACETASE"/>
    <property type="match status" value="1"/>
</dbReference>
<accession>A0ABW6SJ54</accession>
<dbReference type="Pfam" id="PF01557">
    <property type="entry name" value="FAA_hydrolase"/>
    <property type="match status" value="1"/>
</dbReference>
<evidence type="ECO:0000256" key="2">
    <source>
        <dbReference type="ARBA" id="ARBA00001946"/>
    </source>
</evidence>
<keyword evidence="6 13" id="KW-0378">Hydrolase</keyword>
<evidence type="ECO:0000256" key="9">
    <source>
        <dbReference type="ARBA" id="ARBA00022878"/>
    </source>
</evidence>
<comment type="cofactor">
    <cofactor evidence="1">
        <name>Ca(2+)</name>
        <dbReference type="ChEBI" id="CHEBI:29108"/>
    </cofactor>
</comment>
<dbReference type="Gene3D" id="2.30.30.230">
    <property type="entry name" value="Fumarylacetoacetase, N-terminal domain"/>
    <property type="match status" value="1"/>
</dbReference>
<dbReference type="InterPro" id="IPR015377">
    <property type="entry name" value="Fumarylacetoacetase_N"/>
</dbReference>
<gene>
    <name evidence="13" type="primary">fahA</name>
    <name evidence="13" type="ORF">ACFYXI_05365</name>
</gene>
<dbReference type="InterPro" id="IPR036462">
    <property type="entry name" value="Fumarylacetoacetase_N_sf"/>
</dbReference>
<evidence type="ECO:0000256" key="3">
    <source>
        <dbReference type="ARBA" id="ARBA00004782"/>
    </source>
</evidence>
<dbReference type="GO" id="GO:0004334">
    <property type="term" value="F:fumarylacetoacetase activity"/>
    <property type="evidence" value="ECO:0007669"/>
    <property type="project" value="UniProtKB-EC"/>
</dbReference>
<evidence type="ECO:0000256" key="10">
    <source>
        <dbReference type="ARBA" id="ARBA00023232"/>
    </source>
</evidence>
<keyword evidence="7" id="KW-0106">Calcium</keyword>
<proteinExistence type="predicted"/>
<comment type="caution">
    <text evidence="13">The sequence shown here is derived from an EMBL/GenBank/DDBJ whole genome shotgun (WGS) entry which is preliminary data.</text>
</comment>
<organism evidence="13 14">
    <name type="scientific">Microtetraspora malaysiensis</name>
    <dbReference type="NCBI Taxonomy" id="161358"/>
    <lineage>
        <taxon>Bacteria</taxon>
        <taxon>Bacillati</taxon>
        <taxon>Actinomycetota</taxon>
        <taxon>Actinomycetes</taxon>
        <taxon>Streptosporangiales</taxon>
        <taxon>Streptosporangiaceae</taxon>
        <taxon>Microtetraspora</taxon>
    </lineage>
</organism>
<protein>
    <recommendedName>
        <fullName evidence="4">fumarylacetoacetase</fullName>
        <ecNumber evidence="4">3.7.1.2</ecNumber>
    </recommendedName>
</protein>
<evidence type="ECO:0000313" key="13">
    <source>
        <dbReference type="EMBL" id="MFF3665004.1"/>
    </source>
</evidence>
<comment type="cofactor">
    <cofactor evidence="2">
        <name>Mg(2+)</name>
        <dbReference type="ChEBI" id="CHEBI:18420"/>
    </cofactor>
</comment>
<feature type="domain" description="Fumarylacetoacetase-like C-terminal" evidence="11">
    <location>
        <begin position="113"/>
        <end position="382"/>
    </location>
</feature>
<sequence length="387" mass="41814">MTRSWVPGADESLFGLDNLPYGVFSRQGEAPRVGVRVGDHVLDLAPVLDDEVFAAPSLNPFLARGRTAWQETRARLQALLAAEAGGNRAAVEPHLVPLDQVTMHLPVEVADYVDFYASLEHASNLGRIFRPDEEPLKPNWRHLPVGYHGRAGTVVVSGTPIRRPCGQRMPGPSFGPSVRLDIEAELGYVVGAPTRLGERAGAFDDHVFGVTLVNDWSARDIQAWEYVPLGPFLGKSFATSISPWITPLEALRPARVAGREQDPAPMDYLRRDAPWGLDLTLRVELNGETISTPSYRNMYWTPDQMLAHMTVNGASLRTGDLFASGTISSEGAFGSLIEVTWNGAEPIKLADGTTRSFLEDGDTVTISAVAPGGIALGAVTGRITPAT</sequence>
<evidence type="ECO:0000256" key="6">
    <source>
        <dbReference type="ARBA" id="ARBA00022801"/>
    </source>
</evidence>
<dbReference type="EMBL" id="JBIASD010000003">
    <property type="protein sequence ID" value="MFF3665004.1"/>
    <property type="molecule type" value="Genomic_DNA"/>
</dbReference>
<dbReference type="PANTHER" id="PTHR43069:SF2">
    <property type="entry name" value="FUMARYLACETOACETASE"/>
    <property type="match status" value="1"/>
</dbReference>
<keyword evidence="10" id="KW-0585">Phenylalanine catabolism</keyword>
<evidence type="ECO:0000259" key="12">
    <source>
        <dbReference type="Pfam" id="PF09298"/>
    </source>
</evidence>
<keyword evidence="8" id="KW-0460">Magnesium</keyword>
<dbReference type="EC" id="3.7.1.2" evidence="4"/>
<dbReference type="RefSeq" id="WP_387409026.1">
    <property type="nucleotide sequence ID" value="NZ_CP192002.1"/>
</dbReference>
<dbReference type="Pfam" id="PF09298">
    <property type="entry name" value="FAA_hydrolase_N"/>
    <property type="match status" value="1"/>
</dbReference>
<reference evidence="13 14" key="1">
    <citation type="submission" date="2024-10" db="EMBL/GenBank/DDBJ databases">
        <title>The Natural Products Discovery Center: Release of the First 8490 Sequenced Strains for Exploring Actinobacteria Biosynthetic Diversity.</title>
        <authorList>
            <person name="Kalkreuter E."/>
            <person name="Kautsar S.A."/>
            <person name="Yang D."/>
            <person name="Bader C.D."/>
            <person name="Teijaro C.N."/>
            <person name="Fluegel L."/>
            <person name="Davis C.M."/>
            <person name="Simpson J.R."/>
            <person name="Lauterbach L."/>
            <person name="Steele A.D."/>
            <person name="Gui C."/>
            <person name="Meng S."/>
            <person name="Li G."/>
            <person name="Viehrig K."/>
            <person name="Ye F."/>
            <person name="Su P."/>
            <person name="Kiefer A.F."/>
            <person name="Nichols A."/>
            <person name="Cepeda A.J."/>
            <person name="Yan W."/>
            <person name="Fan B."/>
            <person name="Jiang Y."/>
            <person name="Adhikari A."/>
            <person name="Zheng C.-J."/>
            <person name="Schuster L."/>
            <person name="Cowan T.M."/>
            <person name="Smanski M.J."/>
            <person name="Chevrette M.G."/>
            <person name="De Carvalho L.P.S."/>
            <person name="Shen B."/>
        </authorList>
    </citation>
    <scope>NUCLEOTIDE SEQUENCE [LARGE SCALE GENOMIC DNA]</scope>
    <source>
        <strain evidence="13 14">NPDC002173</strain>
    </source>
</reference>
<dbReference type="Proteomes" id="UP001602013">
    <property type="component" value="Unassembled WGS sequence"/>
</dbReference>
<comment type="pathway">
    <text evidence="3">Amino-acid degradation; L-phenylalanine degradation; acetoacetate and fumarate from L-phenylalanine: step 6/6.</text>
</comment>
<evidence type="ECO:0000259" key="11">
    <source>
        <dbReference type="Pfam" id="PF01557"/>
    </source>
</evidence>
<dbReference type="SUPFAM" id="SSF63433">
    <property type="entry name" value="Fumarylacetoacetate hydrolase, FAH, N-terminal domain"/>
    <property type="match status" value="1"/>
</dbReference>
<evidence type="ECO:0000313" key="14">
    <source>
        <dbReference type="Proteomes" id="UP001602013"/>
    </source>
</evidence>
<evidence type="ECO:0000256" key="5">
    <source>
        <dbReference type="ARBA" id="ARBA00022723"/>
    </source>
</evidence>
<dbReference type="NCBIfam" id="TIGR01266">
    <property type="entry name" value="fum_ac_acetase"/>
    <property type="match status" value="1"/>
</dbReference>
<keyword evidence="9" id="KW-0828">Tyrosine catabolism</keyword>
<dbReference type="InterPro" id="IPR011234">
    <property type="entry name" value="Fumarylacetoacetase-like_C"/>
</dbReference>
<dbReference type="Gene3D" id="3.90.850.10">
    <property type="entry name" value="Fumarylacetoacetase-like, C-terminal domain"/>
    <property type="match status" value="1"/>
</dbReference>
<evidence type="ECO:0000256" key="7">
    <source>
        <dbReference type="ARBA" id="ARBA00022837"/>
    </source>
</evidence>